<sequence length="19" mass="2239">MSVHESLGFAKLVWRRPPQ</sequence>
<proteinExistence type="predicted"/>
<accession>A0A0A9QGG5</accession>
<evidence type="ECO:0000313" key="1">
    <source>
        <dbReference type="EMBL" id="JAD29984.1"/>
    </source>
</evidence>
<reference evidence="1" key="2">
    <citation type="journal article" date="2015" name="Data Brief">
        <title>Shoot transcriptome of the giant reed, Arundo donax.</title>
        <authorList>
            <person name="Barrero R.A."/>
            <person name="Guerrero F.D."/>
            <person name="Moolhuijzen P."/>
            <person name="Goolsby J.A."/>
            <person name="Tidwell J."/>
            <person name="Bellgard S.E."/>
            <person name="Bellgard M.I."/>
        </authorList>
    </citation>
    <scope>NUCLEOTIDE SEQUENCE</scope>
    <source>
        <tissue evidence="1">Shoot tissue taken approximately 20 cm above the soil surface</tissue>
    </source>
</reference>
<dbReference type="EMBL" id="GBRH01267911">
    <property type="protein sequence ID" value="JAD29984.1"/>
    <property type="molecule type" value="Transcribed_RNA"/>
</dbReference>
<reference evidence="1" key="1">
    <citation type="submission" date="2014-09" db="EMBL/GenBank/DDBJ databases">
        <authorList>
            <person name="Magalhaes I.L.F."/>
            <person name="Oliveira U."/>
            <person name="Santos F.R."/>
            <person name="Vidigal T.H.D.A."/>
            <person name="Brescovit A.D."/>
            <person name="Santos A.J."/>
        </authorList>
    </citation>
    <scope>NUCLEOTIDE SEQUENCE</scope>
    <source>
        <tissue evidence="1">Shoot tissue taken approximately 20 cm above the soil surface</tissue>
    </source>
</reference>
<dbReference type="AlphaFoldDB" id="A0A0A9QGG5"/>
<name>A0A0A9QGG5_ARUDO</name>
<protein>
    <submittedName>
        <fullName evidence="1">Uncharacterized protein</fullName>
    </submittedName>
</protein>
<organism evidence="1">
    <name type="scientific">Arundo donax</name>
    <name type="common">Giant reed</name>
    <name type="synonym">Donax arundinaceus</name>
    <dbReference type="NCBI Taxonomy" id="35708"/>
    <lineage>
        <taxon>Eukaryota</taxon>
        <taxon>Viridiplantae</taxon>
        <taxon>Streptophyta</taxon>
        <taxon>Embryophyta</taxon>
        <taxon>Tracheophyta</taxon>
        <taxon>Spermatophyta</taxon>
        <taxon>Magnoliopsida</taxon>
        <taxon>Liliopsida</taxon>
        <taxon>Poales</taxon>
        <taxon>Poaceae</taxon>
        <taxon>PACMAD clade</taxon>
        <taxon>Arundinoideae</taxon>
        <taxon>Arundineae</taxon>
        <taxon>Arundo</taxon>
    </lineage>
</organism>